<dbReference type="PANTHER" id="PTHR43731">
    <property type="entry name" value="RHOMBOID PROTEASE"/>
    <property type="match status" value="1"/>
</dbReference>
<dbReference type="Gene3D" id="1.20.1540.10">
    <property type="entry name" value="Rhomboid-like"/>
    <property type="match status" value="1"/>
</dbReference>
<feature type="transmembrane region" description="Helical" evidence="5">
    <location>
        <begin position="120"/>
        <end position="140"/>
    </location>
</feature>
<dbReference type="SMART" id="SM01160">
    <property type="entry name" value="DUF1751"/>
    <property type="match status" value="1"/>
</dbReference>
<dbReference type="InterPro" id="IPR035952">
    <property type="entry name" value="Rhomboid-like_sf"/>
</dbReference>
<dbReference type="AlphaFoldDB" id="A0A382GCW6"/>
<dbReference type="InterPro" id="IPR050925">
    <property type="entry name" value="Rhomboid_protease_S54"/>
</dbReference>
<dbReference type="SUPFAM" id="SSF144091">
    <property type="entry name" value="Rhomboid-like"/>
    <property type="match status" value="1"/>
</dbReference>
<evidence type="ECO:0000256" key="2">
    <source>
        <dbReference type="ARBA" id="ARBA00022692"/>
    </source>
</evidence>
<feature type="domain" description="Peptidase S54 rhomboid" evidence="6">
    <location>
        <begin position="57"/>
        <end position="191"/>
    </location>
</feature>
<feature type="transmembrane region" description="Helical" evidence="5">
    <location>
        <begin position="21"/>
        <end position="44"/>
    </location>
</feature>
<dbReference type="InterPro" id="IPR022764">
    <property type="entry name" value="Peptidase_S54_rhomboid_dom"/>
</dbReference>
<gene>
    <name evidence="7" type="ORF">METZ01_LOCUS225348</name>
</gene>
<evidence type="ECO:0000256" key="3">
    <source>
        <dbReference type="ARBA" id="ARBA00022989"/>
    </source>
</evidence>
<keyword evidence="2 5" id="KW-0812">Transmembrane</keyword>
<sequence>MTYASREFGSSYMLTPVVKRLLIANGIVFLATVLVGPDFVFKWFAFEPDFRGLIYRPWSPVTYMFLHGDFWHLAFNMLVLFFFGPPLEGRWGQREFLRFYLVCGLGGVALSYLFQPAWVVGASAAMYGLMLAFAMNWPNVPIYIWGIFPVQAKYLVGFLSVVVLLSAVNGAEGSNMAHFAHLGGLITGFLYL</sequence>
<reference evidence="7" key="1">
    <citation type="submission" date="2018-05" db="EMBL/GenBank/DDBJ databases">
        <authorList>
            <person name="Lanie J.A."/>
            <person name="Ng W.-L."/>
            <person name="Kazmierczak K.M."/>
            <person name="Andrzejewski T.M."/>
            <person name="Davidsen T.M."/>
            <person name="Wayne K.J."/>
            <person name="Tettelin H."/>
            <person name="Glass J.I."/>
            <person name="Rusch D."/>
            <person name="Podicherti R."/>
            <person name="Tsui H.-C.T."/>
            <person name="Winkler M.E."/>
        </authorList>
    </citation>
    <scope>NUCLEOTIDE SEQUENCE</scope>
</reference>
<evidence type="ECO:0000259" key="6">
    <source>
        <dbReference type="Pfam" id="PF01694"/>
    </source>
</evidence>
<feature type="transmembrane region" description="Helical" evidence="5">
    <location>
        <begin position="64"/>
        <end position="84"/>
    </location>
</feature>
<comment type="subcellular location">
    <subcellularLocation>
        <location evidence="1">Membrane</location>
        <topology evidence="1">Multi-pass membrane protein</topology>
    </subcellularLocation>
</comment>
<feature type="transmembrane region" description="Helical" evidence="5">
    <location>
        <begin position="96"/>
        <end position="114"/>
    </location>
</feature>
<evidence type="ECO:0000256" key="1">
    <source>
        <dbReference type="ARBA" id="ARBA00004141"/>
    </source>
</evidence>
<evidence type="ECO:0000256" key="5">
    <source>
        <dbReference type="SAM" id="Phobius"/>
    </source>
</evidence>
<organism evidence="7">
    <name type="scientific">marine metagenome</name>
    <dbReference type="NCBI Taxonomy" id="408172"/>
    <lineage>
        <taxon>unclassified sequences</taxon>
        <taxon>metagenomes</taxon>
        <taxon>ecological metagenomes</taxon>
    </lineage>
</organism>
<dbReference type="PANTHER" id="PTHR43731:SF26">
    <property type="entry name" value="RHOMBOID-LIKE PROTEIN 10, CHLOROPLASTIC"/>
    <property type="match status" value="1"/>
</dbReference>
<dbReference type="Pfam" id="PF01694">
    <property type="entry name" value="Rhomboid"/>
    <property type="match status" value="1"/>
</dbReference>
<dbReference type="EMBL" id="UINC01054593">
    <property type="protein sequence ID" value="SVB72494.1"/>
    <property type="molecule type" value="Genomic_DNA"/>
</dbReference>
<keyword evidence="4 5" id="KW-0472">Membrane</keyword>
<keyword evidence="3 5" id="KW-1133">Transmembrane helix</keyword>
<proteinExistence type="predicted"/>
<feature type="transmembrane region" description="Helical" evidence="5">
    <location>
        <begin position="152"/>
        <end position="171"/>
    </location>
</feature>
<evidence type="ECO:0000256" key="4">
    <source>
        <dbReference type="ARBA" id="ARBA00023136"/>
    </source>
</evidence>
<dbReference type="GO" id="GO:0004252">
    <property type="term" value="F:serine-type endopeptidase activity"/>
    <property type="evidence" value="ECO:0007669"/>
    <property type="project" value="InterPro"/>
</dbReference>
<name>A0A382GCW6_9ZZZZ</name>
<dbReference type="GO" id="GO:0016020">
    <property type="term" value="C:membrane"/>
    <property type="evidence" value="ECO:0007669"/>
    <property type="project" value="UniProtKB-SubCell"/>
</dbReference>
<protein>
    <recommendedName>
        <fullName evidence="6">Peptidase S54 rhomboid domain-containing protein</fullName>
    </recommendedName>
</protein>
<accession>A0A382GCW6</accession>
<evidence type="ECO:0000313" key="7">
    <source>
        <dbReference type="EMBL" id="SVB72494.1"/>
    </source>
</evidence>
<feature type="non-terminal residue" evidence="7">
    <location>
        <position position="192"/>
    </location>
</feature>